<sequence>MRTTKLSYHTLVILLSSLILFRLPPSCSLSTGENRTISANDTIVSPGNVFELGLFRSASEHTPHWYLGIWYKNDPKKTRIWVANRYNPFYLSVGTLHFSDDDLVLSDENNSHVWSITINRGGVRSPMVAQLLDNGNFVVKDSNNDDPDGFLWQSFDFPTDTLVPGMKLGMDLKTGTKEALTSWDPDNPSNTGYSFQLENQAGLYELFLVVQETSKHIYRSDLWDGIRFGDIPLEFSPTYVTSVWGDVSYVGFVMTGKNNNSRLTLAGDSLELFTWIPETMQWISSWYHSYGIFYHTCGANSYSSKNTTSGLQCNCIKGFDPAFRENWALKDLQGGCQRKTRLNCTGDQFLQLKNMKLPDTGGAYVGIGKGQVGCVMWTGTLNDFQNYGVGGRDLYVKVAAIDHGSRSTNNATVMNEVAGGQTKFDLMSFTDVAEATNHFSEANKLGEGGFGVVYKGTLPNKTTVAVKRLAITSSQGINEFKTEVGYMSEEYALHGKMSERSDIFSFGVNLLEIVTGKRNIEFCNYYHGDSMLDYVWRHFDEGNSLQVVDPNFVDSSLVEEEVVRCIQVALLCVQQDVDDRPSTESVALMLATTMMEIPVPKKPNYFYARFLSDMASSSTVKESTSINQVTLSSIVNR</sequence>
<dbReference type="InterPro" id="IPR000858">
    <property type="entry name" value="S_locus_glycoprot_dom"/>
</dbReference>
<dbReference type="RefSeq" id="XP_019085366.1">
    <property type="nucleotide sequence ID" value="XM_019229821.1"/>
</dbReference>
<gene>
    <name evidence="9" type="primary">LOC104714865</name>
</gene>
<dbReference type="Pfam" id="PF01453">
    <property type="entry name" value="B_lectin"/>
    <property type="match status" value="1"/>
</dbReference>
<dbReference type="GeneID" id="104714865"/>
<feature type="signal peptide" evidence="6">
    <location>
        <begin position="1"/>
        <end position="28"/>
    </location>
</feature>
<dbReference type="SMART" id="SM00108">
    <property type="entry name" value="B_lectin"/>
    <property type="match status" value="1"/>
</dbReference>
<dbReference type="Gene3D" id="2.90.10.10">
    <property type="entry name" value="Bulb-type lectin domain"/>
    <property type="match status" value="1"/>
</dbReference>
<organism evidence="8 9">
    <name type="scientific">Camelina sativa</name>
    <name type="common">False flax</name>
    <name type="synonym">Myagrum sativum</name>
    <dbReference type="NCBI Taxonomy" id="90675"/>
    <lineage>
        <taxon>Eukaryota</taxon>
        <taxon>Viridiplantae</taxon>
        <taxon>Streptophyta</taxon>
        <taxon>Embryophyta</taxon>
        <taxon>Tracheophyta</taxon>
        <taxon>Spermatophyta</taxon>
        <taxon>Magnoliopsida</taxon>
        <taxon>eudicotyledons</taxon>
        <taxon>Gunneridae</taxon>
        <taxon>Pentapetalae</taxon>
        <taxon>rosids</taxon>
        <taxon>malvids</taxon>
        <taxon>Brassicales</taxon>
        <taxon>Brassicaceae</taxon>
        <taxon>Camelineae</taxon>
        <taxon>Camelina</taxon>
    </lineage>
</organism>
<dbReference type="Pfam" id="PF00954">
    <property type="entry name" value="S_locus_glycop"/>
    <property type="match status" value="1"/>
</dbReference>
<keyword evidence="2" id="KW-0430">Lectin</keyword>
<keyword evidence="4" id="KW-0325">Glycoprotein</keyword>
<reference evidence="8" key="1">
    <citation type="journal article" date="2014" name="Nat. Commun.">
        <title>The emerging biofuel crop Camelina sativa retains a highly undifferentiated hexaploid genome structure.</title>
        <authorList>
            <person name="Kagale S."/>
            <person name="Koh C."/>
            <person name="Nixon J."/>
            <person name="Bollina V."/>
            <person name="Clarke W.E."/>
            <person name="Tuteja R."/>
            <person name="Spillane C."/>
            <person name="Robinson S.J."/>
            <person name="Links M.G."/>
            <person name="Clarke C."/>
            <person name="Higgins E.E."/>
            <person name="Huebert T."/>
            <person name="Sharpe A.G."/>
            <person name="Parkin I.A."/>
        </authorList>
    </citation>
    <scope>NUCLEOTIDE SEQUENCE [LARGE SCALE GENOMIC DNA]</scope>
    <source>
        <strain evidence="8">cv. DH55</strain>
    </source>
</reference>
<evidence type="ECO:0000313" key="8">
    <source>
        <dbReference type="Proteomes" id="UP000694864"/>
    </source>
</evidence>
<dbReference type="SUPFAM" id="SSF51110">
    <property type="entry name" value="alpha-D-mannose-specific plant lectins"/>
    <property type="match status" value="1"/>
</dbReference>
<dbReference type="PROSITE" id="PS00107">
    <property type="entry name" value="PROTEIN_KINASE_ATP"/>
    <property type="match status" value="1"/>
</dbReference>
<dbReference type="PANTHER" id="PTHR32444:SF89">
    <property type="entry name" value="S GLYCOPROTEIN"/>
    <property type="match status" value="1"/>
</dbReference>
<dbReference type="PANTHER" id="PTHR32444">
    <property type="entry name" value="BULB-TYPE LECTIN DOMAIN-CONTAINING PROTEIN"/>
    <property type="match status" value="1"/>
</dbReference>
<reference evidence="9" key="2">
    <citation type="submission" date="2025-08" db="UniProtKB">
        <authorList>
            <consortium name="RefSeq"/>
        </authorList>
    </citation>
    <scope>IDENTIFICATION</scope>
    <source>
        <tissue evidence="9">Leaf</tissue>
    </source>
</reference>
<keyword evidence="3" id="KW-1015">Disulfide bond</keyword>
<evidence type="ECO:0000256" key="6">
    <source>
        <dbReference type="SAM" id="SignalP"/>
    </source>
</evidence>
<feature type="binding site" evidence="5">
    <location>
        <position position="467"/>
    </location>
    <ligand>
        <name>ATP</name>
        <dbReference type="ChEBI" id="CHEBI:30616"/>
    </ligand>
</feature>
<evidence type="ECO:0000256" key="5">
    <source>
        <dbReference type="PROSITE-ProRule" id="PRU10141"/>
    </source>
</evidence>
<dbReference type="InterPro" id="IPR036426">
    <property type="entry name" value="Bulb-type_lectin_dom_sf"/>
</dbReference>
<keyword evidence="1 6" id="KW-0732">Signal</keyword>
<evidence type="ECO:0000256" key="4">
    <source>
        <dbReference type="ARBA" id="ARBA00023180"/>
    </source>
</evidence>
<keyword evidence="5" id="KW-0547">Nucleotide-binding</keyword>
<evidence type="ECO:0000313" key="9">
    <source>
        <dbReference type="RefSeq" id="XP_019085366.1"/>
    </source>
</evidence>
<feature type="chain" id="PRO_5046018519" evidence="6">
    <location>
        <begin position="29"/>
        <end position="637"/>
    </location>
</feature>
<name>A0ABM1QF28_CAMSA</name>
<dbReference type="SUPFAM" id="SSF56112">
    <property type="entry name" value="Protein kinase-like (PK-like)"/>
    <property type="match status" value="1"/>
</dbReference>
<dbReference type="InterPro" id="IPR001480">
    <property type="entry name" value="Bulb-type_lectin_dom"/>
</dbReference>
<evidence type="ECO:0000256" key="2">
    <source>
        <dbReference type="ARBA" id="ARBA00022734"/>
    </source>
</evidence>
<keyword evidence="8" id="KW-1185">Reference proteome</keyword>
<dbReference type="PROSITE" id="PS50927">
    <property type="entry name" value="BULB_LECTIN"/>
    <property type="match status" value="1"/>
</dbReference>
<dbReference type="Proteomes" id="UP000694864">
    <property type="component" value="Chromosome 9"/>
</dbReference>
<evidence type="ECO:0000259" key="7">
    <source>
        <dbReference type="PROSITE" id="PS50927"/>
    </source>
</evidence>
<keyword evidence="5" id="KW-0067">ATP-binding</keyword>
<dbReference type="CDD" id="cd00028">
    <property type="entry name" value="B_lectin"/>
    <property type="match status" value="1"/>
</dbReference>
<proteinExistence type="predicted"/>
<dbReference type="Gene3D" id="1.10.510.10">
    <property type="entry name" value="Transferase(Phosphotransferase) domain 1"/>
    <property type="match status" value="1"/>
</dbReference>
<dbReference type="InterPro" id="IPR011009">
    <property type="entry name" value="Kinase-like_dom_sf"/>
</dbReference>
<protein>
    <submittedName>
        <fullName evidence="9">Receptor-like serine/threonine-protein kinase SD1-8</fullName>
    </submittedName>
</protein>
<dbReference type="InterPro" id="IPR017441">
    <property type="entry name" value="Protein_kinase_ATP_BS"/>
</dbReference>
<evidence type="ECO:0000256" key="3">
    <source>
        <dbReference type="ARBA" id="ARBA00023157"/>
    </source>
</evidence>
<evidence type="ECO:0000256" key="1">
    <source>
        <dbReference type="ARBA" id="ARBA00022729"/>
    </source>
</evidence>
<dbReference type="Gene3D" id="3.30.200.20">
    <property type="entry name" value="Phosphorylase Kinase, domain 1"/>
    <property type="match status" value="1"/>
</dbReference>
<feature type="domain" description="Bulb-type lectin" evidence="7">
    <location>
        <begin position="28"/>
        <end position="152"/>
    </location>
</feature>
<accession>A0ABM1QF28</accession>